<dbReference type="Gene3D" id="1.10.1740.10">
    <property type="match status" value="1"/>
</dbReference>
<dbReference type="SUPFAM" id="SSF88659">
    <property type="entry name" value="Sigma3 and sigma4 domains of RNA polymerase sigma factors"/>
    <property type="match status" value="1"/>
</dbReference>
<gene>
    <name evidence="8" type="ORF">GCM10009716_11490</name>
</gene>
<evidence type="ECO:0000256" key="1">
    <source>
        <dbReference type="ARBA" id="ARBA00010641"/>
    </source>
</evidence>
<evidence type="ECO:0000256" key="2">
    <source>
        <dbReference type="ARBA" id="ARBA00023015"/>
    </source>
</evidence>
<dbReference type="Pfam" id="PF08281">
    <property type="entry name" value="Sigma70_r4_2"/>
    <property type="match status" value="1"/>
</dbReference>
<dbReference type="InterPro" id="IPR036388">
    <property type="entry name" value="WH-like_DNA-bd_sf"/>
</dbReference>
<dbReference type="InterPro" id="IPR013324">
    <property type="entry name" value="RNA_pol_sigma_r3/r4-like"/>
</dbReference>
<name>A0ABP5A5E5_9ACTN</name>
<feature type="region of interest" description="Disordered" evidence="6">
    <location>
        <begin position="1"/>
        <end position="31"/>
    </location>
</feature>
<dbReference type="SMART" id="SM00421">
    <property type="entry name" value="HTH_LUXR"/>
    <property type="match status" value="1"/>
</dbReference>
<keyword evidence="2" id="KW-0805">Transcription regulation</keyword>
<dbReference type="InterPro" id="IPR039425">
    <property type="entry name" value="RNA_pol_sigma-70-like"/>
</dbReference>
<dbReference type="EMBL" id="BAAAMJ010000010">
    <property type="protein sequence ID" value="GAA1903240.1"/>
    <property type="molecule type" value="Genomic_DNA"/>
</dbReference>
<dbReference type="SUPFAM" id="SSF88946">
    <property type="entry name" value="Sigma2 domain of RNA polymerase sigma factors"/>
    <property type="match status" value="1"/>
</dbReference>
<sequence>MTDQDFGDGTDRPALTAPSTGEAARHERRQARLATDEEFSAFYRADISRLAGFLMWLGAGAATAADIAQETMTKAYRRWPDLENPAAWVRTVASRALVRRISDVREHPVGSLPEPSPLLPHPDSTAQWEEHQETLRVLRRLPPRQRQVLAWTLDGYTPAEIARELRMTPEAVRANLMKARRAAARHLKQREEGQ</sequence>
<dbReference type="RefSeq" id="WP_344259406.1">
    <property type="nucleotide sequence ID" value="NZ_BAAAMJ010000010.1"/>
</dbReference>
<comment type="caution">
    <text evidence="8">The sequence shown here is derived from an EMBL/GenBank/DDBJ whole genome shotgun (WGS) entry which is preliminary data.</text>
</comment>
<dbReference type="InterPro" id="IPR013249">
    <property type="entry name" value="RNA_pol_sigma70_r4_t2"/>
</dbReference>
<dbReference type="Gene3D" id="1.10.10.10">
    <property type="entry name" value="Winged helix-like DNA-binding domain superfamily/Winged helix DNA-binding domain"/>
    <property type="match status" value="1"/>
</dbReference>
<evidence type="ECO:0000256" key="5">
    <source>
        <dbReference type="ARBA" id="ARBA00023163"/>
    </source>
</evidence>
<keyword evidence="4" id="KW-0238">DNA-binding</keyword>
<evidence type="ECO:0000256" key="3">
    <source>
        <dbReference type="ARBA" id="ARBA00023082"/>
    </source>
</evidence>
<dbReference type="InterPro" id="IPR013325">
    <property type="entry name" value="RNA_pol_sigma_r2"/>
</dbReference>
<evidence type="ECO:0000259" key="7">
    <source>
        <dbReference type="SMART" id="SM00421"/>
    </source>
</evidence>
<accession>A0ABP5A5E5</accession>
<keyword evidence="9" id="KW-1185">Reference proteome</keyword>
<dbReference type="NCBIfam" id="TIGR02937">
    <property type="entry name" value="sigma70-ECF"/>
    <property type="match status" value="1"/>
</dbReference>
<dbReference type="Proteomes" id="UP001501303">
    <property type="component" value="Unassembled WGS sequence"/>
</dbReference>
<reference evidence="9" key="1">
    <citation type="journal article" date="2019" name="Int. J. Syst. Evol. Microbiol.">
        <title>The Global Catalogue of Microorganisms (GCM) 10K type strain sequencing project: providing services to taxonomists for standard genome sequencing and annotation.</title>
        <authorList>
            <consortium name="The Broad Institute Genomics Platform"/>
            <consortium name="The Broad Institute Genome Sequencing Center for Infectious Disease"/>
            <person name="Wu L."/>
            <person name="Ma J."/>
        </authorList>
    </citation>
    <scope>NUCLEOTIDE SEQUENCE [LARGE SCALE GENOMIC DNA]</scope>
    <source>
        <strain evidence="9">JCM 13581</strain>
    </source>
</reference>
<dbReference type="InterPro" id="IPR014284">
    <property type="entry name" value="RNA_pol_sigma-70_dom"/>
</dbReference>
<dbReference type="PANTHER" id="PTHR43133:SF50">
    <property type="entry name" value="ECF RNA POLYMERASE SIGMA FACTOR SIGM"/>
    <property type="match status" value="1"/>
</dbReference>
<evidence type="ECO:0000313" key="8">
    <source>
        <dbReference type="EMBL" id="GAA1903240.1"/>
    </source>
</evidence>
<dbReference type="PANTHER" id="PTHR43133">
    <property type="entry name" value="RNA POLYMERASE ECF-TYPE SIGMA FACTO"/>
    <property type="match status" value="1"/>
</dbReference>
<proteinExistence type="inferred from homology"/>
<keyword evidence="5" id="KW-0804">Transcription</keyword>
<keyword evidence="3" id="KW-0731">Sigma factor</keyword>
<comment type="similarity">
    <text evidence="1">Belongs to the sigma-70 factor family. ECF subfamily.</text>
</comment>
<protein>
    <submittedName>
        <fullName evidence="8">SigE family RNA polymerase sigma factor</fullName>
    </submittedName>
</protein>
<feature type="domain" description="HTH luxR-type" evidence="7">
    <location>
        <begin position="138"/>
        <end position="187"/>
    </location>
</feature>
<dbReference type="InterPro" id="IPR000792">
    <property type="entry name" value="Tscrpt_reg_LuxR_C"/>
</dbReference>
<evidence type="ECO:0000256" key="6">
    <source>
        <dbReference type="SAM" id="MobiDB-lite"/>
    </source>
</evidence>
<evidence type="ECO:0000313" key="9">
    <source>
        <dbReference type="Proteomes" id="UP001501303"/>
    </source>
</evidence>
<dbReference type="Pfam" id="PF04542">
    <property type="entry name" value="Sigma70_r2"/>
    <property type="match status" value="1"/>
</dbReference>
<organism evidence="8 9">
    <name type="scientific">Streptomyces sodiiphilus</name>
    <dbReference type="NCBI Taxonomy" id="226217"/>
    <lineage>
        <taxon>Bacteria</taxon>
        <taxon>Bacillati</taxon>
        <taxon>Actinomycetota</taxon>
        <taxon>Actinomycetes</taxon>
        <taxon>Kitasatosporales</taxon>
        <taxon>Streptomycetaceae</taxon>
        <taxon>Streptomyces</taxon>
    </lineage>
</organism>
<dbReference type="InterPro" id="IPR007627">
    <property type="entry name" value="RNA_pol_sigma70_r2"/>
</dbReference>
<evidence type="ECO:0000256" key="4">
    <source>
        <dbReference type="ARBA" id="ARBA00023125"/>
    </source>
</evidence>